<dbReference type="Pfam" id="PF18762">
    <property type="entry name" value="Kinase-PolyVal"/>
    <property type="match status" value="1"/>
</dbReference>
<evidence type="ECO:0000313" key="2">
    <source>
        <dbReference type="Proteomes" id="UP000318733"/>
    </source>
</evidence>
<name>A0A556MXX5_9SPHI</name>
<comment type="caution">
    <text evidence="1">The sequence shown here is derived from an EMBL/GenBank/DDBJ whole genome shotgun (WGS) entry which is preliminary data.</text>
</comment>
<accession>A0A556MXX5</accession>
<proteinExistence type="predicted"/>
<dbReference type="OrthoDB" id="1079625at2"/>
<protein>
    <submittedName>
        <fullName evidence="1">Uncharacterized protein</fullName>
    </submittedName>
</protein>
<evidence type="ECO:0000313" key="1">
    <source>
        <dbReference type="EMBL" id="TSJ44683.1"/>
    </source>
</evidence>
<gene>
    <name evidence="1" type="ORF">FO440_10220</name>
</gene>
<dbReference type="AlphaFoldDB" id="A0A556MXX5"/>
<sequence>MKDELQNIILRDEQIGPGSQLKKVQNFLRRYAKTSITTKEQQRFKDQETAALIAFAKAENCFYNHSISINDFISEGAEQKVYRLDDTQVLKINQSIFYESWLDYFNSLLTHNFFFPSTAYTFLGFRFINEELHAVIKQDFVTADEPVDLNVVKEFLEFNGFQHKRNNDYFNSEIGVILEDLHDENVLTYNGVLFFIDTVFYLTESFYST</sequence>
<dbReference type="EMBL" id="VLPK01000001">
    <property type="protein sequence ID" value="TSJ44683.1"/>
    <property type="molecule type" value="Genomic_DNA"/>
</dbReference>
<dbReference type="Proteomes" id="UP000318733">
    <property type="component" value="Unassembled WGS sequence"/>
</dbReference>
<dbReference type="InterPro" id="IPR041055">
    <property type="entry name" value="Kinase-PolyVal"/>
</dbReference>
<reference evidence="1 2" key="1">
    <citation type="submission" date="2019-07" db="EMBL/GenBank/DDBJ databases">
        <authorList>
            <person name="Huq M.A."/>
        </authorList>
    </citation>
    <scope>NUCLEOTIDE SEQUENCE [LARGE SCALE GENOMIC DNA]</scope>
    <source>
        <strain evidence="1 2">MAH-19</strain>
    </source>
</reference>
<keyword evidence="2" id="KW-1185">Reference proteome</keyword>
<organism evidence="1 2">
    <name type="scientific">Mucilaginibacter corticis</name>
    <dbReference type="NCBI Taxonomy" id="2597670"/>
    <lineage>
        <taxon>Bacteria</taxon>
        <taxon>Pseudomonadati</taxon>
        <taxon>Bacteroidota</taxon>
        <taxon>Sphingobacteriia</taxon>
        <taxon>Sphingobacteriales</taxon>
        <taxon>Sphingobacteriaceae</taxon>
        <taxon>Mucilaginibacter</taxon>
    </lineage>
</organism>